<accession>W2RPA2</accession>
<evidence type="ECO:0000256" key="2">
    <source>
        <dbReference type="ARBA" id="ARBA00022771"/>
    </source>
</evidence>
<sequence>MALCTNLRALKQPALPNLSIKPKNKTAGSGPIITTLTAAFAGDEWNPNSSSEDTKVAYSNDKLLPPAAAFSAASTAAADDTFSPTINQRCCFCDQLPEGTMILCDGAHCSYKWLHARCLRWSKRAIKRQRQREKDWFCEECAEAAKMRQGGLGKIYRQKMQAERWGNDEGLLDVRVEKRCREQRAGNVCGWLLCMPK</sequence>
<evidence type="ECO:0000256" key="1">
    <source>
        <dbReference type="ARBA" id="ARBA00022723"/>
    </source>
</evidence>
<dbReference type="HOGENOM" id="CLU_1384111_0_0_1"/>
<keyword evidence="2 4" id="KW-0863">Zinc-finger</keyword>
<dbReference type="AlphaFoldDB" id="W2RPA2"/>
<keyword evidence="7" id="KW-1185">Reference proteome</keyword>
<dbReference type="Proteomes" id="UP000030752">
    <property type="component" value="Unassembled WGS sequence"/>
</dbReference>
<dbReference type="InterPro" id="IPR019786">
    <property type="entry name" value="Zinc_finger_PHD-type_CS"/>
</dbReference>
<dbReference type="InParanoid" id="W2RPA2"/>
<gene>
    <name evidence="6" type="ORF">HMPREF1541_07774</name>
</gene>
<dbReference type="InterPro" id="IPR001965">
    <property type="entry name" value="Znf_PHD"/>
</dbReference>
<evidence type="ECO:0000313" key="6">
    <source>
        <dbReference type="EMBL" id="ETN38150.1"/>
    </source>
</evidence>
<dbReference type="PROSITE" id="PS50016">
    <property type="entry name" value="ZF_PHD_2"/>
    <property type="match status" value="1"/>
</dbReference>
<dbReference type="InterPro" id="IPR019787">
    <property type="entry name" value="Znf_PHD-finger"/>
</dbReference>
<dbReference type="GeneID" id="19975113"/>
<dbReference type="GO" id="GO:0008270">
    <property type="term" value="F:zinc ion binding"/>
    <property type="evidence" value="ECO:0007669"/>
    <property type="project" value="UniProtKB-KW"/>
</dbReference>
<keyword evidence="3" id="KW-0862">Zinc</keyword>
<dbReference type="PROSITE" id="PS01359">
    <property type="entry name" value="ZF_PHD_1"/>
    <property type="match status" value="1"/>
</dbReference>
<dbReference type="VEuPathDB" id="FungiDB:HMPREF1541_07774"/>
<dbReference type="InterPro" id="IPR011011">
    <property type="entry name" value="Znf_FYVE_PHD"/>
</dbReference>
<proteinExistence type="predicted"/>
<evidence type="ECO:0000256" key="3">
    <source>
        <dbReference type="ARBA" id="ARBA00022833"/>
    </source>
</evidence>
<evidence type="ECO:0000313" key="7">
    <source>
        <dbReference type="Proteomes" id="UP000030752"/>
    </source>
</evidence>
<name>W2RPA2_CYPE1</name>
<evidence type="ECO:0000256" key="4">
    <source>
        <dbReference type="PROSITE-ProRule" id="PRU00146"/>
    </source>
</evidence>
<reference evidence="6 7" key="1">
    <citation type="submission" date="2013-03" db="EMBL/GenBank/DDBJ databases">
        <title>The Genome Sequence of Phialophora europaea CBS 101466.</title>
        <authorList>
            <consortium name="The Broad Institute Genomics Platform"/>
            <person name="Cuomo C."/>
            <person name="de Hoog S."/>
            <person name="Gorbushina A."/>
            <person name="Walker B."/>
            <person name="Young S.K."/>
            <person name="Zeng Q."/>
            <person name="Gargeya S."/>
            <person name="Fitzgerald M."/>
            <person name="Haas B."/>
            <person name="Abouelleil A."/>
            <person name="Allen A.W."/>
            <person name="Alvarado L."/>
            <person name="Arachchi H.M."/>
            <person name="Berlin A.M."/>
            <person name="Chapman S.B."/>
            <person name="Gainer-Dewar J."/>
            <person name="Goldberg J."/>
            <person name="Griggs A."/>
            <person name="Gujja S."/>
            <person name="Hansen M."/>
            <person name="Howarth C."/>
            <person name="Imamovic A."/>
            <person name="Ireland A."/>
            <person name="Larimer J."/>
            <person name="McCowan C."/>
            <person name="Murphy C."/>
            <person name="Pearson M."/>
            <person name="Poon T.W."/>
            <person name="Priest M."/>
            <person name="Roberts A."/>
            <person name="Saif S."/>
            <person name="Shea T."/>
            <person name="Sisk P."/>
            <person name="Sykes S."/>
            <person name="Wortman J."/>
            <person name="Nusbaum C."/>
            <person name="Birren B."/>
        </authorList>
    </citation>
    <scope>NUCLEOTIDE SEQUENCE [LARGE SCALE GENOMIC DNA]</scope>
    <source>
        <strain evidence="6 7">CBS 101466</strain>
    </source>
</reference>
<organism evidence="6 7">
    <name type="scientific">Cyphellophora europaea (strain CBS 101466)</name>
    <name type="common">Phialophora europaea</name>
    <dbReference type="NCBI Taxonomy" id="1220924"/>
    <lineage>
        <taxon>Eukaryota</taxon>
        <taxon>Fungi</taxon>
        <taxon>Dikarya</taxon>
        <taxon>Ascomycota</taxon>
        <taxon>Pezizomycotina</taxon>
        <taxon>Eurotiomycetes</taxon>
        <taxon>Chaetothyriomycetidae</taxon>
        <taxon>Chaetothyriales</taxon>
        <taxon>Cyphellophoraceae</taxon>
        <taxon>Cyphellophora</taxon>
    </lineage>
</organism>
<evidence type="ECO:0000259" key="5">
    <source>
        <dbReference type="PROSITE" id="PS50016"/>
    </source>
</evidence>
<dbReference type="InterPro" id="IPR013083">
    <property type="entry name" value="Znf_RING/FYVE/PHD"/>
</dbReference>
<dbReference type="SMART" id="SM00249">
    <property type="entry name" value="PHD"/>
    <property type="match status" value="1"/>
</dbReference>
<dbReference type="SUPFAM" id="SSF57903">
    <property type="entry name" value="FYVE/PHD zinc finger"/>
    <property type="match status" value="1"/>
</dbReference>
<dbReference type="Gene3D" id="3.30.40.10">
    <property type="entry name" value="Zinc/RING finger domain, C3HC4 (zinc finger)"/>
    <property type="match status" value="1"/>
</dbReference>
<feature type="domain" description="PHD-type" evidence="5">
    <location>
        <begin position="87"/>
        <end position="144"/>
    </location>
</feature>
<dbReference type="RefSeq" id="XP_008720319.1">
    <property type="nucleotide sequence ID" value="XM_008722097.1"/>
</dbReference>
<protein>
    <recommendedName>
        <fullName evidence="5">PHD-type domain-containing protein</fullName>
    </recommendedName>
</protein>
<keyword evidence="1" id="KW-0479">Metal-binding</keyword>
<dbReference type="EMBL" id="KB822723">
    <property type="protein sequence ID" value="ETN38150.1"/>
    <property type="molecule type" value="Genomic_DNA"/>
</dbReference>